<dbReference type="PANTHER" id="PTHR48098:SF3">
    <property type="entry name" value="IRON(III) ENTEROBACTIN ESTERASE"/>
    <property type="match status" value="1"/>
</dbReference>
<name>A0A239K080_EKHLU</name>
<evidence type="ECO:0000313" key="1">
    <source>
        <dbReference type="EMBL" id="SNT11083.1"/>
    </source>
</evidence>
<dbReference type="PANTHER" id="PTHR48098">
    <property type="entry name" value="ENTEROCHELIN ESTERASE-RELATED"/>
    <property type="match status" value="1"/>
</dbReference>
<keyword evidence="2" id="KW-1185">Reference proteome</keyword>
<reference evidence="1 2" key="1">
    <citation type="submission" date="2017-06" db="EMBL/GenBank/DDBJ databases">
        <authorList>
            <person name="Kim H.J."/>
            <person name="Triplett B.A."/>
        </authorList>
    </citation>
    <scope>NUCLEOTIDE SEQUENCE [LARGE SCALE GENOMIC DNA]</scope>
    <source>
        <strain evidence="1 2">DSM 19307</strain>
    </source>
</reference>
<dbReference type="InterPro" id="IPR000801">
    <property type="entry name" value="Esterase-like"/>
</dbReference>
<accession>A0A239K080</accession>
<proteinExistence type="predicted"/>
<dbReference type="SUPFAM" id="SSF53474">
    <property type="entry name" value="alpha/beta-Hydrolases"/>
    <property type="match status" value="1"/>
</dbReference>
<dbReference type="InterPro" id="IPR029058">
    <property type="entry name" value="AB_hydrolase_fold"/>
</dbReference>
<dbReference type="AlphaFoldDB" id="A0A239K080"/>
<sequence length="383" mass="43996">MRMLHLIYYLSISFILPAQKFEEILAEVKSLPVHERQAHFDEYIKRQTKFPIIEGAQVVFLTKSDNGQPYLQADFNGFLNPRYTENKSIGLMKPIEGTSWYYYRKELVPDAVINYLYEDESGVSVDSLNSNTRTNFGTEVSFLSLGETQEVIPSTPEEQRGKLATIEIESEFQNHTRTVHIYTPFNYESTEELPSVYFHDGSFFIGDMQVPEMLDYLISNQLIQPVVAVFDNPVIRGKEYRGDSAYIGYIEQELVPYITKNYKVSKAKDDRAVIGFSRGGMSAFYLAYFTTTFSKLGALSPAIHPTPVDDFMSQLNQSTSSPQQAFITGAIYDHLWYKDAVSLYEKLKQNEVEVQYIENSQGHNIPSWQTQLDDMLIAFFKIE</sequence>
<organism evidence="1 2">
    <name type="scientific">Ekhidna lutea</name>
    <dbReference type="NCBI Taxonomy" id="447679"/>
    <lineage>
        <taxon>Bacteria</taxon>
        <taxon>Pseudomonadati</taxon>
        <taxon>Bacteroidota</taxon>
        <taxon>Cytophagia</taxon>
        <taxon>Cytophagales</taxon>
        <taxon>Reichenbachiellaceae</taxon>
        <taxon>Ekhidna</taxon>
    </lineage>
</organism>
<protein>
    <submittedName>
        <fullName evidence="1">Enterochelin esterase</fullName>
    </submittedName>
</protein>
<dbReference type="Gene3D" id="3.40.50.1820">
    <property type="entry name" value="alpha/beta hydrolase"/>
    <property type="match status" value="1"/>
</dbReference>
<evidence type="ECO:0000313" key="2">
    <source>
        <dbReference type="Proteomes" id="UP000198393"/>
    </source>
</evidence>
<gene>
    <name evidence="1" type="ORF">SAMN05421640_2323</name>
</gene>
<dbReference type="Pfam" id="PF00756">
    <property type="entry name" value="Esterase"/>
    <property type="match status" value="1"/>
</dbReference>
<dbReference type="Proteomes" id="UP000198393">
    <property type="component" value="Unassembled WGS sequence"/>
</dbReference>
<dbReference type="OrthoDB" id="9803578at2"/>
<dbReference type="EMBL" id="FZPD01000004">
    <property type="protein sequence ID" value="SNT11083.1"/>
    <property type="molecule type" value="Genomic_DNA"/>
</dbReference>
<dbReference type="InterPro" id="IPR050583">
    <property type="entry name" value="Mycobacterial_A85_antigen"/>
</dbReference>